<keyword evidence="1" id="KW-0809">Transit peptide</keyword>
<comment type="similarity">
    <text evidence="1">Belongs to the TIM50 family.</text>
</comment>
<dbReference type="GO" id="GO:0005744">
    <property type="term" value="C:TIM23 mitochondrial import inner membrane translocase complex"/>
    <property type="evidence" value="ECO:0007669"/>
    <property type="project" value="UniProtKB-UniRule"/>
</dbReference>
<accession>A0A1J4KD59</accession>
<organism evidence="4 5">
    <name type="scientific">Tritrichomonas foetus</name>
    <dbReference type="NCBI Taxonomy" id="1144522"/>
    <lineage>
        <taxon>Eukaryota</taxon>
        <taxon>Metamonada</taxon>
        <taxon>Parabasalia</taxon>
        <taxon>Tritrichomonadida</taxon>
        <taxon>Tritrichomonadidae</taxon>
        <taxon>Tritrichomonas</taxon>
    </lineage>
</organism>
<feature type="domain" description="FCP1 homology" evidence="3">
    <location>
        <begin position="62"/>
        <end position="335"/>
    </location>
</feature>
<dbReference type="Pfam" id="PF03031">
    <property type="entry name" value="NIF"/>
    <property type="match status" value="1"/>
</dbReference>
<dbReference type="PANTHER" id="PTHR12210">
    <property type="entry name" value="DULLARD PROTEIN PHOSPHATASE"/>
    <property type="match status" value="1"/>
</dbReference>
<proteinExistence type="inferred from homology"/>
<keyword evidence="5" id="KW-1185">Reference proteome</keyword>
<comment type="caution">
    <text evidence="4">The sequence shown here is derived from an EMBL/GenBank/DDBJ whole genome shotgun (WGS) entry which is preliminary data.</text>
</comment>
<dbReference type="EMBL" id="MLAK01000641">
    <property type="protein sequence ID" value="OHT09367.1"/>
    <property type="molecule type" value="Genomic_DNA"/>
</dbReference>
<reference evidence="4" key="1">
    <citation type="submission" date="2016-10" db="EMBL/GenBank/DDBJ databases">
        <authorList>
            <person name="Benchimol M."/>
            <person name="Almeida L.G."/>
            <person name="Vasconcelos A.T."/>
            <person name="Perreira-Neves A."/>
            <person name="Rosa I.A."/>
            <person name="Tasca T."/>
            <person name="Bogo M.R."/>
            <person name="de Souza W."/>
        </authorList>
    </citation>
    <scope>NUCLEOTIDE SEQUENCE [LARGE SCALE GENOMIC DNA]</scope>
    <source>
        <strain evidence="4">K</strain>
    </source>
</reference>
<dbReference type="VEuPathDB" id="TrichDB:TRFO_21767"/>
<evidence type="ECO:0000313" key="5">
    <source>
        <dbReference type="Proteomes" id="UP000179807"/>
    </source>
</evidence>
<dbReference type="Proteomes" id="UP000179807">
    <property type="component" value="Unassembled WGS sequence"/>
</dbReference>
<comment type="function">
    <text evidence="1">Essential component of the TIM23 complex, a complex that mediates the translocation of transit peptide-containing proteins across the mitochondrial inner membrane.</text>
</comment>
<evidence type="ECO:0000256" key="2">
    <source>
        <dbReference type="SAM" id="MobiDB-lite"/>
    </source>
</evidence>
<dbReference type="GeneID" id="94836885"/>
<keyword evidence="1" id="KW-0813">Transport</keyword>
<dbReference type="InterPro" id="IPR036412">
    <property type="entry name" value="HAD-like_sf"/>
</dbReference>
<evidence type="ECO:0000256" key="1">
    <source>
        <dbReference type="RuleBase" id="RU365079"/>
    </source>
</evidence>
<dbReference type="RefSeq" id="XP_068362503.1">
    <property type="nucleotide sequence ID" value="XM_068502181.1"/>
</dbReference>
<sequence length="355" mass="41017">MTSAPACFEFLPSLTTPADDYLSDENDFFHDDDSQDDTQTQNNQQMMKIKQITKLTKKLCVRKPAKLNVYLDLDQTLLFATTKKELQSNLHLQRKPIQNFKSMNAQNALHSIRTQNDQNSTPFFPSHENSFDEITIDENFQNLNNITNNHNRSLNNYNESFHNGESFHINVSFNNASLYKNNEISKPNCNSRSRKNFGCQDEFLYDFTLVLPAANYYVFLRPYLHDFLSVLNEKCNIYIFTSAAKDYARAMVQKLGIQKIIKNLYTRENCLSPDSGIFLKDLNQNGAIIERSVLIDDSPAAITPQPDNGILINPFFGDDDGDRELLRVLAMIEKLIFEKDVRIKIRKMKLKARIR</sequence>
<dbReference type="InterPro" id="IPR004274">
    <property type="entry name" value="FCP1_dom"/>
</dbReference>
<comment type="subunit">
    <text evidence="1">Component of the TIM23 complex.</text>
</comment>
<dbReference type="InterPro" id="IPR023214">
    <property type="entry name" value="HAD_sf"/>
</dbReference>
<dbReference type="AlphaFoldDB" id="A0A1J4KD59"/>
<evidence type="ECO:0000259" key="3">
    <source>
        <dbReference type="PROSITE" id="PS50969"/>
    </source>
</evidence>
<keyword evidence="1" id="KW-0811">Translocation</keyword>
<feature type="region of interest" description="Disordered" evidence="2">
    <location>
        <begin position="22"/>
        <end position="42"/>
    </location>
</feature>
<dbReference type="SUPFAM" id="SSF56784">
    <property type="entry name" value="HAD-like"/>
    <property type="match status" value="1"/>
</dbReference>
<gene>
    <name evidence="4" type="ORF">TRFO_21767</name>
</gene>
<dbReference type="OrthoDB" id="1711508at2759"/>
<comment type="subcellular location">
    <subcellularLocation>
        <location evidence="1">Mitochondrion inner membrane</location>
        <topology evidence="1">Single-pass membrane protein</topology>
    </subcellularLocation>
</comment>
<name>A0A1J4KD59_9EUKA</name>
<dbReference type="Gene3D" id="3.40.50.1000">
    <property type="entry name" value="HAD superfamily/HAD-like"/>
    <property type="match status" value="1"/>
</dbReference>
<keyword evidence="1" id="KW-0496">Mitochondrion</keyword>
<keyword evidence="1" id="KW-0653">Protein transport</keyword>
<dbReference type="GO" id="GO:0015031">
    <property type="term" value="P:protein transport"/>
    <property type="evidence" value="ECO:0007669"/>
    <property type="project" value="UniProtKB-KW"/>
</dbReference>
<evidence type="ECO:0000313" key="4">
    <source>
        <dbReference type="EMBL" id="OHT09367.1"/>
    </source>
</evidence>
<dbReference type="InterPro" id="IPR050365">
    <property type="entry name" value="TIM50"/>
</dbReference>
<dbReference type="SMART" id="SM00577">
    <property type="entry name" value="CPDc"/>
    <property type="match status" value="1"/>
</dbReference>
<dbReference type="PROSITE" id="PS50969">
    <property type="entry name" value="FCP1"/>
    <property type="match status" value="1"/>
</dbReference>
<protein>
    <recommendedName>
        <fullName evidence="1">Mitochondrial import inner membrane translocase subunit TIM50</fullName>
    </recommendedName>
</protein>